<evidence type="ECO:0000313" key="21">
    <source>
        <dbReference type="Proteomes" id="UP001151699"/>
    </source>
</evidence>
<dbReference type="GO" id="GO:0005737">
    <property type="term" value="C:cytoplasm"/>
    <property type="evidence" value="ECO:0007669"/>
    <property type="project" value="TreeGrafter"/>
</dbReference>
<dbReference type="EMBL" id="WJQU01000001">
    <property type="protein sequence ID" value="KAJ6648239.1"/>
    <property type="molecule type" value="Genomic_DNA"/>
</dbReference>
<evidence type="ECO:0000256" key="16">
    <source>
        <dbReference type="ARBA" id="ARBA00047731"/>
    </source>
</evidence>
<evidence type="ECO:0000256" key="8">
    <source>
        <dbReference type="ARBA" id="ARBA00022840"/>
    </source>
</evidence>
<dbReference type="SUPFAM" id="SSF52374">
    <property type="entry name" value="Nucleotidylyl transferase"/>
    <property type="match status" value="1"/>
</dbReference>
<dbReference type="Gene3D" id="1.20.120.1910">
    <property type="entry name" value="Cysteine-tRNA ligase, C-terminal anti-codon recognition domain"/>
    <property type="match status" value="1"/>
</dbReference>
<accession>A0A9Q0NDG6</accession>
<evidence type="ECO:0000256" key="4">
    <source>
        <dbReference type="ARBA" id="ARBA00022598"/>
    </source>
</evidence>
<dbReference type="InterPro" id="IPR032678">
    <property type="entry name" value="tRNA-synt_1_cat_dom"/>
</dbReference>
<keyword evidence="6" id="KW-0547">Nucleotide-binding</keyword>
<dbReference type="SUPFAM" id="SSF47323">
    <property type="entry name" value="Anticodon-binding domain of a subclass of class I aminoacyl-tRNA synthetases"/>
    <property type="match status" value="1"/>
</dbReference>
<keyword evidence="21" id="KW-1185">Reference proteome</keyword>
<feature type="non-terminal residue" evidence="20">
    <location>
        <position position="494"/>
    </location>
</feature>
<evidence type="ECO:0000256" key="1">
    <source>
        <dbReference type="ARBA" id="ARBA00001947"/>
    </source>
</evidence>
<evidence type="ECO:0000256" key="17">
    <source>
        <dbReference type="ARBA" id="ARBA00048609"/>
    </source>
</evidence>
<dbReference type="InterPro" id="IPR009080">
    <property type="entry name" value="tRNAsynth_Ia_anticodon-bd"/>
</dbReference>
<comment type="catalytic activity">
    <reaction evidence="16">
        <text>S-sulfanyl-L-cysteine + L-cysteine = S-disulfanyl-L-cysteine + L-alanine</text>
        <dbReference type="Rhea" id="RHEA:78627"/>
        <dbReference type="ChEBI" id="CHEBI:35235"/>
        <dbReference type="ChEBI" id="CHEBI:57972"/>
        <dbReference type="ChEBI" id="CHEBI:58591"/>
        <dbReference type="ChEBI" id="CHEBI:229465"/>
    </reaction>
    <physiologicalReaction direction="left-to-right" evidence="16">
        <dbReference type="Rhea" id="RHEA:78628"/>
    </physiologicalReaction>
</comment>
<evidence type="ECO:0000256" key="6">
    <source>
        <dbReference type="ARBA" id="ARBA00022741"/>
    </source>
</evidence>
<evidence type="ECO:0000256" key="7">
    <source>
        <dbReference type="ARBA" id="ARBA00022833"/>
    </source>
</evidence>
<comment type="function">
    <text evidence="13">In addition to its role as an aminoacyl-tRNA synthetase, has also cysteine persulfide synthase activity. Produces reactive persulfide species such as cysteine persulfide (CysSSH) from substrate cysteine and mediate direct incorporation of CysSSH into proteins during translations, resulting in protein persulfides and polysulfides. CysSSHs behave as potent antioxidants and cellular protectants.</text>
</comment>
<comment type="catalytic activity">
    <reaction evidence="15">
        <text>2 L-cysteine = S-sulfanyl-L-cysteine + L-alanine</text>
        <dbReference type="Rhea" id="RHEA:78543"/>
        <dbReference type="ChEBI" id="CHEBI:35235"/>
        <dbReference type="ChEBI" id="CHEBI:57972"/>
        <dbReference type="ChEBI" id="CHEBI:58591"/>
    </reaction>
    <physiologicalReaction direction="left-to-right" evidence="15">
        <dbReference type="Rhea" id="RHEA:78544"/>
    </physiologicalReaction>
</comment>
<keyword evidence="9" id="KW-0648">Protein biosynthesis</keyword>
<dbReference type="AlphaFoldDB" id="A0A9Q0NDG6"/>
<evidence type="ECO:0000259" key="19">
    <source>
        <dbReference type="Pfam" id="PF01406"/>
    </source>
</evidence>
<dbReference type="HAMAP" id="MF_00041">
    <property type="entry name" value="Cys_tRNA_synth"/>
    <property type="match status" value="1"/>
</dbReference>
<sequence>VSNCVKLTLRRLYSSSLNAGVNRWNVPAGYDTNIRIYNPITKTKVPLILKRKNIATWYTCGPTVYDSTHIGHGTMNITDIDDKIIARSIEVKEDWTQLARRYEQEFWTDMKRLGIETPNVQVRVTDHMPQIIQFTQTLLDKQIAYRHTDGSVYFHSSKCPTLGKFQCLADEEHEFKNTKADFAVWKAAKPNEPYWTAPWGKGRPGWHIECSVLASLIFGNSLDFHGGGLDLRFPHHENEEAQCCSYHNIDQWVNYWIHTGQLYVAGESDKMSKSLKNTINITELLSNYTADEFRMLCLLSHYSNRMDFSASQMEKARTTCKKIKSFRDDIDAALKGQKICTNFDSNELHRQINATSKFIDAFLRDDFKTSLCIEHLLVLIKDTNKLLGQSDVTIHQSLSTSNIGDLLTVKNFIDCKLEVFGLNFNESSKIGEANAVNITKIVDSVVEIRNQLRGSAVETKDMRLFEQCDKIRDILKSSGIELKDRGNVSSWYYK</sequence>
<dbReference type="GO" id="GO:0006423">
    <property type="term" value="P:cysteinyl-tRNA aminoacylation"/>
    <property type="evidence" value="ECO:0007669"/>
    <property type="project" value="InterPro"/>
</dbReference>
<protein>
    <recommendedName>
        <fullName evidence="3">cysteine--tRNA ligase</fullName>
        <ecNumber evidence="3">6.1.1.16</ecNumber>
    </recommendedName>
    <alternativeName>
        <fullName evidence="11">Cysteinyl-tRNA synthetase</fullName>
    </alternativeName>
</protein>
<evidence type="ECO:0000256" key="5">
    <source>
        <dbReference type="ARBA" id="ARBA00022723"/>
    </source>
</evidence>
<keyword evidence="4 20" id="KW-0436">Ligase</keyword>
<name>A0A9Q0NDG6_9DIPT</name>
<dbReference type="OrthoDB" id="438179at2759"/>
<dbReference type="CDD" id="cd00672">
    <property type="entry name" value="CysRS_core"/>
    <property type="match status" value="1"/>
</dbReference>
<evidence type="ECO:0000256" key="10">
    <source>
        <dbReference type="ARBA" id="ARBA00023146"/>
    </source>
</evidence>
<comment type="similarity">
    <text evidence="2">Belongs to the class-I aminoacyl-tRNA synthetase family.</text>
</comment>
<dbReference type="PRINTS" id="PR00983">
    <property type="entry name" value="TRNASYNTHCYS"/>
</dbReference>
<dbReference type="Gene3D" id="3.40.50.620">
    <property type="entry name" value="HUPs"/>
    <property type="match status" value="1"/>
</dbReference>
<comment type="function">
    <text evidence="12">Mitochondrial cysteine-specific aminoacyl-tRNA synthetase that catalyzes the ATP-dependent ligation of cysteine to tRNA(Cys).</text>
</comment>
<evidence type="ECO:0000256" key="13">
    <source>
        <dbReference type="ARBA" id="ARBA00045476"/>
    </source>
</evidence>
<evidence type="ECO:0000256" key="3">
    <source>
        <dbReference type="ARBA" id="ARBA00012832"/>
    </source>
</evidence>
<dbReference type="InterPro" id="IPR024909">
    <property type="entry name" value="Cys-tRNA/MSH_ligase"/>
</dbReference>
<dbReference type="InterPro" id="IPR015803">
    <property type="entry name" value="Cys-tRNA-ligase"/>
</dbReference>
<evidence type="ECO:0000256" key="9">
    <source>
        <dbReference type="ARBA" id="ARBA00022917"/>
    </source>
</evidence>
<dbReference type="Proteomes" id="UP001151699">
    <property type="component" value="Chromosome A"/>
</dbReference>
<evidence type="ECO:0000256" key="15">
    <source>
        <dbReference type="ARBA" id="ARBA00047548"/>
    </source>
</evidence>
<dbReference type="PANTHER" id="PTHR10890">
    <property type="entry name" value="CYSTEINYL-TRNA SYNTHETASE"/>
    <property type="match status" value="1"/>
</dbReference>
<keyword evidence="8" id="KW-0067">ATP-binding</keyword>
<dbReference type="GO" id="GO:0046872">
    <property type="term" value="F:metal ion binding"/>
    <property type="evidence" value="ECO:0007669"/>
    <property type="project" value="UniProtKB-KW"/>
</dbReference>
<gene>
    <name evidence="20" type="primary">CARS2</name>
    <name evidence="20" type="ORF">Bhyg_03466</name>
</gene>
<keyword evidence="5" id="KW-0479">Metal-binding</keyword>
<dbReference type="Pfam" id="PF01406">
    <property type="entry name" value="tRNA-synt_1e"/>
    <property type="match status" value="1"/>
</dbReference>
<evidence type="ECO:0000256" key="12">
    <source>
        <dbReference type="ARBA" id="ARBA00043868"/>
    </source>
</evidence>
<feature type="non-terminal residue" evidence="20">
    <location>
        <position position="1"/>
    </location>
</feature>
<dbReference type="PANTHER" id="PTHR10890:SF27">
    <property type="entry name" value="CYSTEINE--TRNA LIGASE, MITOCHONDRIAL-RELATED"/>
    <property type="match status" value="1"/>
</dbReference>
<evidence type="ECO:0000256" key="14">
    <source>
        <dbReference type="ARBA" id="ARBA00047499"/>
    </source>
</evidence>
<organism evidence="20 21">
    <name type="scientific">Pseudolycoriella hygida</name>
    <dbReference type="NCBI Taxonomy" id="35572"/>
    <lineage>
        <taxon>Eukaryota</taxon>
        <taxon>Metazoa</taxon>
        <taxon>Ecdysozoa</taxon>
        <taxon>Arthropoda</taxon>
        <taxon>Hexapoda</taxon>
        <taxon>Insecta</taxon>
        <taxon>Pterygota</taxon>
        <taxon>Neoptera</taxon>
        <taxon>Endopterygota</taxon>
        <taxon>Diptera</taxon>
        <taxon>Nematocera</taxon>
        <taxon>Sciaroidea</taxon>
        <taxon>Sciaridae</taxon>
        <taxon>Pseudolycoriella</taxon>
    </lineage>
</organism>
<comment type="catalytic activity">
    <reaction evidence="14">
        <text>S-disulfanyl-L-cysteine + tRNA(Cys) + ATP = (S)-disulfanyl-L-cysteinyl-tRNA(Cys) + AMP + diphosphate</text>
        <dbReference type="Rhea" id="RHEA:78651"/>
        <dbReference type="Rhea" id="RHEA-COMP:9661"/>
        <dbReference type="Rhea" id="RHEA-COMP:19120"/>
        <dbReference type="ChEBI" id="CHEBI:30616"/>
        <dbReference type="ChEBI" id="CHEBI:33019"/>
        <dbReference type="ChEBI" id="CHEBI:78442"/>
        <dbReference type="ChEBI" id="CHEBI:229465"/>
        <dbReference type="ChEBI" id="CHEBI:229521"/>
        <dbReference type="ChEBI" id="CHEBI:456215"/>
    </reaction>
    <physiologicalReaction direction="left-to-right" evidence="14">
        <dbReference type="Rhea" id="RHEA:78652"/>
    </physiologicalReaction>
</comment>
<reference evidence="20" key="1">
    <citation type="submission" date="2022-07" db="EMBL/GenBank/DDBJ databases">
        <authorList>
            <person name="Trinca V."/>
            <person name="Uliana J.V.C."/>
            <person name="Torres T.T."/>
            <person name="Ward R.J."/>
            <person name="Monesi N."/>
        </authorList>
    </citation>
    <scope>NUCLEOTIDE SEQUENCE</scope>
    <source>
        <strain evidence="20">HSMRA1968</strain>
        <tissue evidence="20">Whole embryos</tissue>
    </source>
</reference>
<evidence type="ECO:0000256" key="11">
    <source>
        <dbReference type="ARBA" id="ARBA00031499"/>
    </source>
</evidence>
<evidence type="ECO:0000256" key="2">
    <source>
        <dbReference type="ARBA" id="ARBA00005594"/>
    </source>
</evidence>
<dbReference type="GO" id="GO:0004817">
    <property type="term" value="F:cysteine-tRNA ligase activity"/>
    <property type="evidence" value="ECO:0007669"/>
    <property type="project" value="UniProtKB-EC"/>
</dbReference>
<keyword evidence="7" id="KW-0862">Zinc</keyword>
<comment type="caution">
    <text evidence="20">The sequence shown here is derived from an EMBL/GenBank/DDBJ whole genome shotgun (WGS) entry which is preliminary data.</text>
</comment>
<comment type="cofactor">
    <cofactor evidence="1">
        <name>Zn(2+)</name>
        <dbReference type="ChEBI" id="CHEBI:29105"/>
    </cofactor>
</comment>
<dbReference type="GO" id="GO:0005524">
    <property type="term" value="F:ATP binding"/>
    <property type="evidence" value="ECO:0007669"/>
    <property type="project" value="UniProtKB-KW"/>
</dbReference>
<comment type="catalytic activity">
    <reaction evidence="17">
        <text>S-sulfanyl-L-cysteine + tRNA(Cys) + ATP = (S)-sulfanyl-L-cysteinyl-tRNA(Cys) + AMP + diphosphate</text>
        <dbReference type="Rhea" id="RHEA:78647"/>
        <dbReference type="Rhea" id="RHEA-COMP:9661"/>
        <dbReference type="Rhea" id="RHEA-COMP:19119"/>
        <dbReference type="ChEBI" id="CHEBI:30616"/>
        <dbReference type="ChEBI" id="CHEBI:33019"/>
        <dbReference type="ChEBI" id="CHEBI:58591"/>
        <dbReference type="ChEBI" id="CHEBI:78442"/>
        <dbReference type="ChEBI" id="CHEBI:229520"/>
        <dbReference type="ChEBI" id="CHEBI:456215"/>
    </reaction>
    <physiologicalReaction direction="left-to-right" evidence="17">
        <dbReference type="Rhea" id="RHEA:78648"/>
    </physiologicalReaction>
</comment>
<dbReference type="EC" id="6.1.1.16" evidence="3"/>
<proteinExistence type="inferred from homology"/>
<evidence type="ECO:0000313" key="20">
    <source>
        <dbReference type="EMBL" id="KAJ6648239.1"/>
    </source>
</evidence>
<comment type="catalytic activity">
    <reaction evidence="18">
        <text>tRNA(Cys) + L-cysteine + ATP = L-cysteinyl-tRNA(Cys) + AMP + diphosphate</text>
        <dbReference type="Rhea" id="RHEA:17773"/>
        <dbReference type="Rhea" id="RHEA-COMP:9661"/>
        <dbReference type="Rhea" id="RHEA-COMP:9679"/>
        <dbReference type="ChEBI" id="CHEBI:30616"/>
        <dbReference type="ChEBI" id="CHEBI:33019"/>
        <dbReference type="ChEBI" id="CHEBI:35235"/>
        <dbReference type="ChEBI" id="CHEBI:78442"/>
        <dbReference type="ChEBI" id="CHEBI:78517"/>
        <dbReference type="ChEBI" id="CHEBI:456215"/>
        <dbReference type="EC" id="6.1.1.16"/>
    </reaction>
    <physiologicalReaction direction="right-to-left" evidence="18">
        <dbReference type="Rhea" id="RHEA:17775"/>
    </physiologicalReaction>
</comment>
<keyword evidence="10" id="KW-0030">Aminoacyl-tRNA synthetase</keyword>
<dbReference type="InterPro" id="IPR014729">
    <property type="entry name" value="Rossmann-like_a/b/a_fold"/>
</dbReference>
<feature type="domain" description="tRNA synthetases class I catalytic" evidence="19">
    <location>
        <begin position="76"/>
        <end position="317"/>
    </location>
</feature>
<evidence type="ECO:0000256" key="18">
    <source>
        <dbReference type="ARBA" id="ARBA00049046"/>
    </source>
</evidence>